<dbReference type="OrthoDB" id="10261027at2759"/>
<dbReference type="SUPFAM" id="SSF56112">
    <property type="entry name" value="Protein kinase-like (PK-like)"/>
    <property type="match status" value="1"/>
</dbReference>
<reference evidence="1 2" key="1">
    <citation type="submission" date="2018-08" db="EMBL/GenBank/DDBJ databases">
        <title>Genome and evolution of the arbuscular mycorrhizal fungus Diversispora epigaea (formerly Glomus versiforme) and its bacterial endosymbionts.</title>
        <authorList>
            <person name="Sun X."/>
            <person name="Fei Z."/>
            <person name="Harrison M."/>
        </authorList>
    </citation>
    <scope>NUCLEOTIDE SEQUENCE [LARGE SCALE GENOMIC DNA]</scope>
    <source>
        <strain evidence="1 2">IT104</strain>
    </source>
</reference>
<gene>
    <name evidence="1" type="ORF">Glove_84g40</name>
</gene>
<evidence type="ECO:0000313" key="1">
    <source>
        <dbReference type="EMBL" id="RHZ84267.1"/>
    </source>
</evidence>
<dbReference type="EMBL" id="PQFF01000080">
    <property type="protein sequence ID" value="RHZ84267.1"/>
    <property type="molecule type" value="Genomic_DNA"/>
</dbReference>
<protein>
    <recommendedName>
        <fullName evidence="3">Serine-threonine/tyrosine-protein kinase catalytic domain-containing protein</fullName>
    </recommendedName>
</protein>
<accession>A0A397J9T9</accession>
<sequence length="138" mass="16632">MMYEIVTAQRSFVDQEHDTYLIIDIRNGLRPKVPDFMLKWIPEWYLYLMYRCWSDDPSERPTAAELSNLFFDLTGILYDNIVVMLWNNLKLLMKLKNTSKKLFELFSYSNKLCTSTIMLYWPIDLYSSWIARFIGRNM</sequence>
<dbReference type="AlphaFoldDB" id="A0A397J9T9"/>
<keyword evidence="2" id="KW-1185">Reference proteome</keyword>
<dbReference type="InterPro" id="IPR011009">
    <property type="entry name" value="Kinase-like_dom_sf"/>
</dbReference>
<dbReference type="Gene3D" id="1.10.510.10">
    <property type="entry name" value="Transferase(Phosphotransferase) domain 1"/>
    <property type="match status" value="1"/>
</dbReference>
<organism evidence="1 2">
    <name type="scientific">Diversispora epigaea</name>
    <dbReference type="NCBI Taxonomy" id="1348612"/>
    <lineage>
        <taxon>Eukaryota</taxon>
        <taxon>Fungi</taxon>
        <taxon>Fungi incertae sedis</taxon>
        <taxon>Mucoromycota</taxon>
        <taxon>Glomeromycotina</taxon>
        <taxon>Glomeromycetes</taxon>
        <taxon>Diversisporales</taxon>
        <taxon>Diversisporaceae</taxon>
        <taxon>Diversispora</taxon>
    </lineage>
</organism>
<comment type="caution">
    <text evidence="1">The sequence shown here is derived from an EMBL/GenBank/DDBJ whole genome shotgun (WGS) entry which is preliminary data.</text>
</comment>
<proteinExistence type="predicted"/>
<name>A0A397J9T9_9GLOM</name>
<evidence type="ECO:0000313" key="2">
    <source>
        <dbReference type="Proteomes" id="UP000266861"/>
    </source>
</evidence>
<dbReference type="STRING" id="1348612.A0A397J9T9"/>
<evidence type="ECO:0008006" key="3">
    <source>
        <dbReference type="Google" id="ProtNLM"/>
    </source>
</evidence>
<dbReference type="Proteomes" id="UP000266861">
    <property type="component" value="Unassembled WGS sequence"/>
</dbReference>